<dbReference type="PANTHER" id="PTHR45093:SF2">
    <property type="entry name" value="LISH DOMAIN-CONTAINING PROTEIN"/>
    <property type="match status" value="1"/>
</dbReference>
<sequence length="276" mass="29868">MASGPPNATPNTGLAHDPTPPSTPVSWDGDRMFNIYIYDYCLKRGYSKTARELLGEADIPADSQPPINAKQGLLFEWWSVFWVLFTAKSSGTGSEDALLYVSHQHQQQQNAQRQAQNRIPQPQPPPVNRYAPNGMPRPAGLPPTGPMPNGVPTTGAPSGQPPIPNGDLLYVGHILTWADLSSHRCRILWPATNAAWYASRTGWASATTSAERRSVPIPDDGTLATAIRWTSGRDSQPANGWGTWNGGVATATDPDEPRKHASTWGPWRSSLDDGAA</sequence>
<evidence type="ECO:0000256" key="3">
    <source>
        <dbReference type="ARBA" id="ARBA00023163"/>
    </source>
</evidence>
<keyword evidence="7" id="KW-1185">Reference proteome</keyword>
<feature type="compositionally biased region" description="Low complexity" evidence="5">
    <location>
        <begin position="103"/>
        <end position="120"/>
    </location>
</feature>
<dbReference type="AlphaFoldDB" id="A0A4S4MU52"/>
<evidence type="ECO:0000256" key="1">
    <source>
        <dbReference type="ARBA" id="ARBA00004123"/>
    </source>
</evidence>
<feature type="region of interest" description="Disordered" evidence="5">
    <location>
        <begin position="1"/>
        <end position="25"/>
    </location>
</feature>
<comment type="subcellular location">
    <subcellularLocation>
        <location evidence="1">Nucleus</location>
    </subcellularLocation>
</comment>
<dbReference type="PANTHER" id="PTHR45093">
    <property type="entry name" value="TRANSCRIPTION ACTIVATOR MSS11"/>
    <property type="match status" value="1"/>
</dbReference>
<organism evidence="6 7">
    <name type="scientific">Antrodiella citrinella</name>
    <dbReference type="NCBI Taxonomy" id="2447956"/>
    <lineage>
        <taxon>Eukaryota</taxon>
        <taxon>Fungi</taxon>
        <taxon>Dikarya</taxon>
        <taxon>Basidiomycota</taxon>
        <taxon>Agaricomycotina</taxon>
        <taxon>Agaricomycetes</taxon>
        <taxon>Polyporales</taxon>
        <taxon>Steccherinaceae</taxon>
        <taxon>Antrodiella</taxon>
    </lineage>
</organism>
<comment type="caution">
    <text evidence="6">The sequence shown here is derived from an EMBL/GenBank/DDBJ whole genome shotgun (WGS) entry which is preliminary data.</text>
</comment>
<reference evidence="6 7" key="1">
    <citation type="submission" date="2019-02" db="EMBL/GenBank/DDBJ databases">
        <title>Genome sequencing of the rare red list fungi Antrodiella citrinella (Flaviporus citrinellus).</title>
        <authorList>
            <person name="Buettner E."/>
            <person name="Kellner H."/>
        </authorList>
    </citation>
    <scope>NUCLEOTIDE SEQUENCE [LARGE SCALE GENOMIC DNA]</scope>
    <source>
        <strain evidence="6 7">DSM 108506</strain>
    </source>
</reference>
<evidence type="ECO:0000313" key="6">
    <source>
        <dbReference type="EMBL" id="THH28681.1"/>
    </source>
</evidence>
<dbReference type="OrthoDB" id="5600002at2759"/>
<dbReference type="Proteomes" id="UP000308730">
    <property type="component" value="Unassembled WGS sequence"/>
</dbReference>
<dbReference type="InterPro" id="IPR006594">
    <property type="entry name" value="LisH"/>
</dbReference>
<dbReference type="GO" id="GO:0005634">
    <property type="term" value="C:nucleus"/>
    <property type="evidence" value="ECO:0007669"/>
    <property type="project" value="UniProtKB-SubCell"/>
</dbReference>
<gene>
    <name evidence="6" type="ORF">EUX98_g5500</name>
</gene>
<keyword evidence="3" id="KW-0804">Transcription</keyword>
<dbReference type="EMBL" id="SGPM01000163">
    <property type="protein sequence ID" value="THH28681.1"/>
    <property type="molecule type" value="Genomic_DNA"/>
</dbReference>
<evidence type="ECO:0000313" key="7">
    <source>
        <dbReference type="Proteomes" id="UP000308730"/>
    </source>
</evidence>
<feature type="region of interest" description="Disordered" evidence="5">
    <location>
        <begin position="103"/>
        <end position="163"/>
    </location>
</feature>
<accession>A0A4S4MU52</accession>
<dbReference type="Pfam" id="PF08513">
    <property type="entry name" value="LisH"/>
    <property type="match status" value="1"/>
</dbReference>
<name>A0A4S4MU52_9APHY</name>
<protein>
    <submittedName>
        <fullName evidence="6">Uncharacterized protein</fullName>
    </submittedName>
</protein>
<feature type="region of interest" description="Disordered" evidence="5">
    <location>
        <begin position="232"/>
        <end position="276"/>
    </location>
</feature>
<proteinExistence type="predicted"/>
<dbReference type="PROSITE" id="PS50896">
    <property type="entry name" value="LISH"/>
    <property type="match status" value="1"/>
</dbReference>
<keyword evidence="4" id="KW-0539">Nucleus</keyword>
<keyword evidence="2" id="KW-0805">Transcription regulation</keyword>
<evidence type="ECO:0000256" key="5">
    <source>
        <dbReference type="SAM" id="MobiDB-lite"/>
    </source>
</evidence>
<evidence type="ECO:0000256" key="2">
    <source>
        <dbReference type="ARBA" id="ARBA00023015"/>
    </source>
</evidence>
<evidence type="ECO:0000256" key="4">
    <source>
        <dbReference type="ARBA" id="ARBA00023242"/>
    </source>
</evidence>